<evidence type="ECO:0000313" key="2">
    <source>
        <dbReference type="Proteomes" id="UP000094056"/>
    </source>
</evidence>
<dbReference type="PATRIC" id="fig|1872076.5.peg.262"/>
<dbReference type="InterPro" id="IPR038071">
    <property type="entry name" value="UROD/MetE-like_sf"/>
</dbReference>
<proteinExistence type="predicted"/>
<evidence type="ECO:0008006" key="3">
    <source>
        <dbReference type="Google" id="ProtNLM"/>
    </source>
</evidence>
<dbReference type="Proteomes" id="UP000094056">
    <property type="component" value="Unassembled WGS sequence"/>
</dbReference>
<dbReference type="EMBL" id="MAYW01000003">
    <property type="protein sequence ID" value="ODS34655.1"/>
    <property type="molecule type" value="Genomic_DNA"/>
</dbReference>
<sequence length="349" mass="39540">MFKGNFSATAIGSFPHDNVDDACNLILRTLTEIPCWPQLPERDMREEMCVQYTEGLPYLRLCPEDKKIYVDMPSDNTEELEDFYNKYLSEDAGLFSISERFAVGFPYMIKYLHEKKPDSLRAIKGQIVGPITLAGTLKDPEQIPILHNSVLFDAAVKLLAMKACWQIEKFSEFGLPEIMFLDEPYLSSYGSAFASLKKEQIVDSLNEIFQVIHNRHALSGIHCCGNTDWSMLMDTQVDIISFDAYGYMDTMLIYKQEIDSFLKRGGILSWGIVPTSHSVNEVTVESLSEKLESAIDSLVNKGIERRLINENSLITPSCGTGTMPLEEAEKAMTLTHDLSVRVKDKYKIR</sequence>
<protein>
    <recommendedName>
        <fullName evidence="3">Methionine synthase</fullName>
    </recommendedName>
</protein>
<dbReference type="SUPFAM" id="SSF51726">
    <property type="entry name" value="UROD/MetE-like"/>
    <property type="match status" value="1"/>
</dbReference>
<accession>A0A1E3XG98</accession>
<dbReference type="AlphaFoldDB" id="A0A1E3XG98"/>
<reference evidence="1 2" key="1">
    <citation type="submission" date="2016-07" db="EMBL/GenBank/DDBJ databases">
        <title>Draft genome of Scalindua rubra, obtained from a brine-seawater interface in the Red Sea, sheds light on salt adaptation in anammox bacteria.</title>
        <authorList>
            <person name="Speth D.R."/>
            <person name="Lagkouvardos I."/>
            <person name="Wang Y."/>
            <person name="Qian P.-Y."/>
            <person name="Dutilh B.E."/>
            <person name="Jetten M.S."/>
        </authorList>
    </citation>
    <scope>NUCLEOTIDE SEQUENCE [LARGE SCALE GENOMIC DNA]</scope>
    <source>
        <strain evidence="1">BSI-1</strain>
    </source>
</reference>
<evidence type="ECO:0000313" key="1">
    <source>
        <dbReference type="EMBL" id="ODS34655.1"/>
    </source>
</evidence>
<gene>
    <name evidence="1" type="ORF">SCARUB_00235</name>
</gene>
<organism evidence="1 2">
    <name type="scientific">Candidatus Scalindua rubra</name>
    <dbReference type="NCBI Taxonomy" id="1872076"/>
    <lineage>
        <taxon>Bacteria</taxon>
        <taxon>Pseudomonadati</taxon>
        <taxon>Planctomycetota</taxon>
        <taxon>Candidatus Brocadiia</taxon>
        <taxon>Candidatus Brocadiales</taxon>
        <taxon>Candidatus Scalinduaceae</taxon>
        <taxon>Candidatus Scalindua</taxon>
    </lineage>
</organism>
<comment type="caution">
    <text evidence="1">The sequence shown here is derived from an EMBL/GenBank/DDBJ whole genome shotgun (WGS) entry which is preliminary data.</text>
</comment>
<name>A0A1E3XG98_9BACT</name>
<dbReference type="Gene3D" id="3.20.20.210">
    <property type="match status" value="1"/>
</dbReference>